<dbReference type="RefSeq" id="WP_138410757.1">
    <property type="nucleotide sequence ID" value="NZ_QLAG01000002.1"/>
</dbReference>
<proteinExistence type="predicted"/>
<keyword evidence="3" id="KW-1185">Reference proteome</keyword>
<protein>
    <submittedName>
        <fullName evidence="2">Uncharacterized protein</fullName>
    </submittedName>
</protein>
<evidence type="ECO:0000256" key="1">
    <source>
        <dbReference type="SAM" id="MobiDB-lite"/>
    </source>
</evidence>
<gene>
    <name evidence="2" type="ORF">DN820_01895</name>
</gene>
<reference evidence="2 3" key="1">
    <citation type="journal article" date="2017" name="Eur. J. Clin. Microbiol. Infect. Dis.">
        <title>Uncommonly isolated clinical Pseudomonas: identification and phylogenetic assignation.</title>
        <authorList>
            <person name="Mulet M."/>
            <person name="Gomila M."/>
            <person name="Ramirez A."/>
            <person name="Cardew S."/>
            <person name="Moore E.R."/>
            <person name="Lalucat J."/>
            <person name="Garcia-Valdes E."/>
        </authorList>
    </citation>
    <scope>NUCLEOTIDE SEQUENCE [LARGE SCALE GENOMIC DNA]</scope>
    <source>
        <strain evidence="2 3">SD129</strain>
    </source>
</reference>
<sequence>MVDVKYEAPQGEPAPAEEDGILGAMRDYLIATQGNRRTQSLDEPAPTQDERGPEMFAVRYLSHWDGEGDEVYVLAWKHEGEMVTHEGGVKISDLLEYEGDKVLNVWPLHTRPAQQQPVGWPQFVERAAQILGAEQERLSAEDYLMDSDDCIKVLRETVAALSAQGGAGDE</sequence>
<dbReference type="Proteomes" id="UP000306753">
    <property type="component" value="Unassembled WGS sequence"/>
</dbReference>
<comment type="caution">
    <text evidence="2">The sequence shown here is derived from an EMBL/GenBank/DDBJ whole genome shotgun (WGS) entry which is preliminary data.</text>
</comment>
<organism evidence="2 3">
    <name type="scientific">Stutzerimonas nosocomialis</name>
    <dbReference type="NCBI Taxonomy" id="1056496"/>
    <lineage>
        <taxon>Bacteria</taxon>
        <taxon>Pseudomonadati</taxon>
        <taxon>Pseudomonadota</taxon>
        <taxon>Gammaproteobacteria</taxon>
        <taxon>Pseudomonadales</taxon>
        <taxon>Pseudomonadaceae</taxon>
        <taxon>Stutzerimonas</taxon>
    </lineage>
</organism>
<feature type="region of interest" description="Disordered" evidence="1">
    <location>
        <begin position="1"/>
        <end position="20"/>
    </location>
</feature>
<evidence type="ECO:0000313" key="2">
    <source>
        <dbReference type="EMBL" id="TLX65090.1"/>
    </source>
</evidence>
<evidence type="ECO:0000313" key="3">
    <source>
        <dbReference type="Proteomes" id="UP000306753"/>
    </source>
</evidence>
<dbReference type="AlphaFoldDB" id="A0A5R9QJ00"/>
<name>A0A5R9QJ00_9GAMM</name>
<accession>A0A5R9QJ00</accession>
<dbReference type="EMBL" id="QLAG01000002">
    <property type="protein sequence ID" value="TLX65090.1"/>
    <property type="molecule type" value="Genomic_DNA"/>
</dbReference>